<name>A0ACA9LHU6_9GLOM</name>
<evidence type="ECO:0000313" key="1">
    <source>
        <dbReference type="EMBL" id="CAG8532005.1"/>
    </source>
</evidence>
<gene>
    <name evidence="1" type="ORF">ACOLOM_LOCUS4111</name>
</gene>
<reference evidence="1" key="1">
    <citation type="submission" date="2021-06" db="EMBL/GenBank/DDBJ databases">
        <authorList>
            <person name="Kallberg Y."/>
            <person name="Tangrot J."/>
            <person name="Rosling A."/>
        </authorList>
    </citation>
    <scope>NUCLEOTIDE SEQUENCE</scope>
    <source>
        <strain evidence="1">CL356</strain>
    </source>
</reference>
<keyword evidence="2" id="KW-1185">Reference proteome</keyword>
<accession>A0ACA9LHU6</accession>
<dbReference type="Proteomes" id="UP000789525">
    <property type="component" value="Unassembled WGS sequence"/>
</dbReference>
<proteinExistence type="predicted"/>
<dbReference type="EMBL" id="CAJVPT010006547">
    <property type="protein sequence ID" value="CAG8532005.1"/>
    <property type="molecule type" value="Genomic_DNA"/>
</dbReference>
<organism evidence="1 2">
    <name type="scientific">Acaulospora colombiana</name>
    <dbReference type="NCBI Taxonomy" id="27376"/>
    <lineage>
        <taxon>Eukaryota</taxon>
        <taxon>Fungi</taxon>
        <taxon>Fungi incertae sedis</taxon>
        <taxon>Mucoromycota</taxon>
        <taxon>Glomeromycotina</taxon>
        <taxon>Glomeromycetes</taxon>
        <taxon>Diversisporales</taxon>
        <taxon>Acaulosporaceae</taxon>
        <taxon>Acaulospora</taxon>
    </lineage>
</organism>
<protein>
    <submittedName>
        <fullName evidence="1">9277_t:CDS:1</fullName>
    </submittedName>
</protein>
<evidence type="ECO:0000313" key="2">
    <source>
        <dbReference type="Proteomes" id="UP000789525"/>
    </source>
</evidence>
<comment type="caution">
    <text evidence="1">The sequence shown here is derived from an EMBL/GenBank/DDBJ whole genome shotgun (WGS) entry which is preliminary data.</text>
</comment>
<sequence>MTRITPMFLPVLLLFISLCANVQASLTLQEDIISYSDASTVSLTSAPNGAIDYTSNNDEIENTPEPANGLTGVLFGISGTCSQDGGSKTIPPLSAIPSSVNSSRIAFFKLDSSCSIYEQILNVQEGGAISAIIYIEGTSSSNGTSTTVTPSGIKIPAIGINADTFNALTKTLNDTAGQPSQRRERNTMIAQQEANVNAKLQMFTLEKSVVKTFPTIVYRKNGDRSRDPFESIGSSLATAAGSSKSDDRATDVCSICLEEYEDGETLRKLPLCSHKYHKDCIDRWLTTKSSQCPLCKQDSTPLEVAKKREKRYVQTVEVQTRLDSIYNTSNSRGSSRESGDMGTGSSKFGRFLDMLGYGNSDDVNVHVRPNGEGLFAVQDLHSRSDNMNRIV</sequence>